<evidence type="ECO:0000313" key="4">
    <source>
        <dbReference type="Proteomes" id="UP001153069"/>
    </source>
</evidence>
<dbReference type="Gene3D" id="1.25.40.10">
    <property type="entry name" value="Tetratricopeptide repeat domain"/>
    <property type="match status" value="2"/>
</dbReference>
<organism evidence="3 4">
    <name type="scientific">Seminavis robusta</name>
    <dbReference type="NCBI Taxonomy" id="568900"/>
    <lineage>
        <taxon>Eukaryota</taxon>
        <taxon>Sar</taxon>
        <taxon>Stramenopiles</taxon>
        <taxon>Ochrophyta</taxon>
        <taxon>Bacillariophyta</taxon>
        <taxon>Bacillariophyceae</taxon>
        <taxon>Bacillariophycidae</taxon>
        <taxon>Naviculales</taxon>
        <taxon>Naviculaceae</taxon>
        <taxon>Seminavis</taxon>
    </lineage>
</organism>
<comment type="caution">
    <text evidence="3">The sequence shown here is derived from an EMBL/GenBank/DDBJ whole genome shotgun (WGS) entry which is preliminary data.</text>
</comment>
<dbReference type="AlphaFoldDB" id="A0A9N8EYW6"/>
<feature type="chain" id="PRO_5040218220" evidence="2">
    <location>
        <begin position="20"/>
        <end position="505"/>
    </location>
</feature>
<dbReference type="OrthoDB" id="185373at2759"/>
<keyword evidence="4" id="KW-1185">Reference proteome</keyword>
<evidence type="ECO:0000256" key="1">
    <source>
        <dbReference type="ARBA" id="ARBA00022737"/>
    </source>
</evidence>
<keyword evidence="2" id="KW-0732">Signal</keyword>
<gene>
    <name evidence="3" type="ORF">SEMRO_2482_G328900.1</name>
</gene>
<sequence>MSFSSKLWLLLAVLPVTGAYVTSHGAVPVKRQQKWLREMTTDICQQPPGELTEDMLQRTPHLMHAWSDARIGGGKESALALESLLVRLAEERSMGNDQAIASTEDYNCLLEVWAHSRSGIAAAERCEQILTEMEDRFKLGDNTVKPDLKSFKAVLMAWKLADGAKFAAVRAQRILEWTIRLASTGENEDVLPDADCFDIVLQLWSRSGLPDAPAKTEQLVVAMERLYFATKMDSVKPRTASYNAVLAAWCKSKKGGATTRAYQILGFMEGRAQAGDVAAAPDEASYTAVVSSLLKSPGALSARRAEDILRQAEARIAPQAPDTILYNTVIGCWARCNKGKAYRKARSILDRQINNFEHGSKRSKPDVYGFTSVIASCSMEPGGREERTKAFHVALGAFQQMNRYDKPNHVTYGTMLKACARLLPENDYLRHKWAKKIFRQSIRDGLVGDMVISRMRESVSPPIFRDLMQGHSRRNLPEAWFCNVHEKRKERAQGGNKKRRKRAEV</sequence>
<dbReference type="PANTHER" id="PTHR47942:SF63">
    <property type="entry name" value="PENTATRICOPEPTIDE REPEAT-CONTAINING PROTEIN"/>
    <property type="match status" value="1"/>
</dbReference>
<keyword evidence="1" id="KW-0677">Repeat</keyword>
<name>A0A9N8EYW6_9STRA</name>
<dbReference type="EMBL" id="CAICTM010002480">
    <property type="protein sequence ID" value="CAB9529368.1"/>
    <property type="molecule type" value="Genomic_DNA"/>
</dbReference>
<evidence type="ECO:0000313" key="3">
    <source>
        <dbReference type="EMBL" id="CAB9529368.1"/>
    </source>
</evidence>
<protein>
    <submittedName>
        <fullName evidence="3">Pentatricopeptide repeat-containing protein</fullName>
    </submittedName>
</protein>
<accession>A0A9N8EYW6</accession>
<dbReference type="InterPro" id="IPR011990">
    <property type="entry name" value="TPR-like_helical_dom_sf"/>
</dbReference>
<dbReference type="Proteomes" id="UP001153069">
    <property type="component" value="Unassembled WGS sequence"/>
</dbReference>
<evidence type="ECO:0000256" key="2">
    <source>
        <dbReference type="SAM" id="SignalP"/>
    </source>
</evidence>
<proteinExistence type="predicted"/>
<reference evidence="3" key="1">
    <citation type="submission" date="2020-06" db="EMBL/GenBank/DDBJ databases">
        <authorList>
            <consortium name="Plant Systems Biology data submission"/>
        </authorList>
    </citation>
    <scope>NUCLEOTIDE SEQUENCE</scope>
    <source>
        <strain evidence="3">D6</strain>
    </source>
</reference>
<dbReference type="PANTHER" id="PTHR47942">
    <property type="entry name" value="TETRATRICOPEPTIDE REPEAT (TPR)-LIKE SUPERFAMILY PROTEIN-RELATED"/>
    <property type="match status" value="1"/>
</dbReference>
<feature type="signal peptide" evidence="2">
    <location>
        <begin position="1"/>
        <end position="19"/>
    </location>
</feature>
<dbReference type="InterPro" id="IPR051222">
    <property type="entry name" value="PPR/CCM1_RNA-binding"/>
</dbReference>